<dbReference type="SMART" id="SM00470">
    <property type="entry name" value="ParB"/>
    <property type="match status" value="1"/>
</dbReference>
<organism evidence="5 6">
    <name type="scientific">Roseateles depolymerans</name>
    <dbReference type="NCBI Taxonomy" id="76731"/>
    <lineage>
        <taxon>Bacteria</taxon>
        <taxon>Pseudomonadati</taxon>
        <taxon>Pseudomonadota</taxon>
        <taxon>Betaproteobacteria</taxon>
        <taxon>Burkholderiales</taxon>
        <taxon>Sphaerotilaceae</taxon>
        <taxon>Roseateles</taxon>
    </lineage>
</organism>
<accession>A0A2W5DH17</accession>
<dbReference type="SUPFAM" id="SSF109709">
    <property type="entry name" value="KorB DNA-binding domain-like"/>
    <property type="match status" value="1"/>
</dbReference>
<keyword evidence="2" id="KW-0159">Chromosome partition</keyword>
<gene>
    <name evidence="5" type="ORF">DI603_17775</name>
</gene>
<dbReference type="NCBIfam" id="TIGR00180">
    <property type="entry name" value="parB_part"/>
    <property type="match status" value="1"/>
</dbReference>
<feature type="compositionally biased region" description="Low complexity" evidence="3">
    <location>
        <begin position="343"/>
        <end position="373"/>
    </location>
</feature>
<evidence type="ECO:0000313" key="6">
    <source>
        <dbReference type="Proteomes" id="UP000249633"/>
    </source>
</evidence>
<feature type="domain" description="ParB-like N-terminal" evidence="4">
    <location>
        <begin position="7"/>
        <end position="101"/>
    </location>
</feature>
<dbReference type="Gene3D" id="1.10.10.2830">
    <property type="match status" value="1"/>
</dbReference>
<dbReference type="Pfam" id="PF02195">
    <property type="entry name" value="ParB_N"/>
    <property type="match status" value="1"/>
</dbReference>
<dbReference type="PANTHER" id="PTHR33375">
    <property type="entry name" value="CHROMOSOME-PARTITIONING PROTEIN PARB-RELATED"/>
    <property type="match status" value="1"/>
</dbReference>
<evidence type="ECO:0000256" key="2">
    <source>
        <dbReference type="ARBA" id="ARBA00022829"/>
    </source>
</evidence>
<dbReference type="Gene3D" id="3.90.1530.30">
    <property type="match status" value="1"/>
</dbReference>
<dbReference type="EMBL" id="QFOD01000019">
    <property type="protein sequence ID" value="PZP29064.1"/>
    <property type="molecule type" value="Genomic_DNA"/>
</dbReference>
<evidence type="ECO:0000256" key="1">
    <source>
        <dbReference type="ARBA" id="ARBA00006295"/>
    </source>
</evidence>
<dbReference type="PANTHER" id="PTHR33375:SF1">
    <property type="entry name" value="CHROMOSOME-PARTITIONING PROTEIN PARB-RELATED"/>
    <property type="match status" value="1"/>
</dbReference>
<dbReference type="GO" id="GO:0005694">
    <property type="term" value="C:chromosome"/>
    <property type="evidence" value="ECO:0007669"/>
    <property type="project" value="TreeGrafter"/>
</dbReference>
<dbReference type="InterPro" id="IPR003115">
    <property type="entry name" value="ParB_N"/>
</dbReference>
<dbReference type="InterPro" id="IPR050336">
    <property type="entry name" value="Chromosome_partition/occlusion"/>
</dbReference>
<dbReference type="GO" id="GO:0003677">
    <property type="term" value="F:DNA binding"/>
    <property type="evidence" value="ECO:0007669"/>
    <property type="project" value="InterPro"/>
</dbReference>
<dbReference type="GO" id="GO:0007059">
    <property type="term" value="P:chromosome segregation"/>
    <property type="evidence" value="ECO:0007669"/>
    <property type="project" value="UniProtKB-KW"/>
</dbReference>
<protein>
    <submittedName>
        <fullName evidence="5">PRTRC system ParB family protein</fullName>
    </submittedName>
</protein>
<dbReference type="NCBIfam" id="TIGR03734">
    <property type="entry name" value="PRTRC_parB"/>
    <property type="match status" value="1"/>
</dbReference>
<name>A0A2W5DH17_9BURK</name>
<evidence type="ECO:0000259" key="4">
    <source>
        <dbReference type="SMART" id="SM00470"/>
    </source>
</evidence>
<sequence>MQDQVQPTLKVRQIVSGPNHRTYYDPKKMAELEEGLRAAGKVTQPIQVRPHPTREGVWEIIAGERRWRAARKVFGEDYDMPVVVSEATDAEVRALGIIENHYRDNPSDIEQARGAAELLQFNRDDKEETAKQLGWGVDTLERRLLLLNCAAEVQEALIERRIKLGHAELLAGLPKDRQVKVLAGVLEHRVPVEVLKKQLGQFAKRLADAIFDTAQCASCPHNSAQQAALFDETIGDGFCQHPTHFDELTMAALELRAGPLREQYQVVRIVRAVDAFVPLLVGPDGELGVGAEQYGDCKSCANFGCSLSAIPGSYGRLEESLCFDAQCHSTKVAERRRGERAAARAAQADAAPEASSVGAKKAVAKPGAPAAPKRASNTTPPRVAQYRTERWRTWVARGLMADAPSSHRVLTALITSSNLQSFTPLKFTEAVGKIAKPAKFGVNGFKGALELADAIDAAKLPTIVQAVAACAAYGVNQGDLEVLLNYLEVDEARHFKLSAEYLELLTVSELESLADELKLRKAMGDAAFKKARAGTKAKFIEALLNIEGFAYAGAVPKALRYQRRKLRIAAGAEPAAAGAVADAAAGAAEPALATA</sequence>
<evidence type="ECO:0000313" key="5">
    <source>
        <dbReference type="EMBL" id="PZP29064.1"/>
    </source>
</evidence>
<comment type="similarity">
    <text evidence="1">Belongs to the ParB family.</text>
</comment>
<proteinExistence type="inferred from homology"/>
<feature type="region of interest" description="Disordered" evidence="3">
    <location>
        <begin position="338"/>
        <end position="384"/>
    </location>
</feature>
<reference evidence="5 6" key="1">
    <citation type="submission" date="2017-08" db="EMBL/GenBank/DDBJ databases">
        <title>Infants hospitalized years apart are colonized by the same room-sourced microbial strains.</title>
        <authorList>
            <person name="Brooks B."/>
            <person name="Olm M.R."/>
            <person name="Firek B.A."/>
            <person name="Baker R."/>
            <person name="Thomas B.C."/>
            <person name="Morowitz M.J."/>
            <person name="Banfield J.F."/>
        </authorList>
    </citation>
    <scope>NUCLEOTIDE SEQUENCE [LARGE SCALE GENOMIC DNA]</scope>
    <source>
        <strain evidence="5">S2_012_000_R2_81</strain>
    </source>
</reference>
<dbReference type="SUPFAM" id="SSF110849">
    <property type="entry name" value="ParB/Sulfiredoxin"/>
    <property type="match status" value="1"/>
</dbReference>
<dbReference type="Pfam" id="PF17762">
    <property type="entry name" value="HTH_ParB"/>
    <property type="match status" value="1"/>
</dbReference>
<dbReference type="InterPro" id="IPR041468">
    <property type="entry name" value="HTH_ParB/Spo0J"/>
</dbReference>
<dbReference type="InterPro" id="IPR036086">
    <property type="entry name" value="ParB/Sulfiredoxin_sf"/>
</dbReference>
<evidence type="ECO:0000256" key="3">
    <source>
        <dbReference type="SAM" id="MobiDB-lite"/>
    </source>
</evidence>
<dbReference type="InterPro" id="IPR004437">
    <property type="entry name" value="ParB/RepB/Spo0J"/>
</dbReference>
<dbReference type="AlphaFoldDB" id="A0A2W5DH17"/>
<comment type="caution">
    <text evidence="5">The sequence shown here is derived from an EMBL/GenBank/DDBJ whole genome shotgun (WGS) entry which is preliminary data.</text>
</comment>
<dbReference type="InterPro" id="IPR022396">
    <property type="entry name" value="PRTRC_ParB"/>
</dbReference>
<dbReference type="Proteomes" id="UP000249633">
    <property type="component" value="Unassembled WGS sequence"/>
</dbReference>